<accession>A0ABD3Q3K1</accession>
<evidence type="ECO:0000313" key="8">
    <source>
        <dbReference type="EMBL" id="KAL3792855.1"/>
    </source>
</evidence>
<organism evidence="8 9">
    <name type="scientific">Cyclotella cryptica</name>
    <dbReference type="NCBI Taxonomy" id="29204"/>
    <lineage>
        <taxon>Eukaryota</taxon>
        <taxon>Sar</taxon>
        <taxon>Stramenopiles</taxon>
        <taxon>Ochrophyta</taxon>
        <taxon>Bacillariophyta</taxon>
        <taxon>Coscinodiscophyceae</taxon>
        <taxon>Thalassiosirophycidae</taxon>
        <taxon>Stephanodiscales</taxon>
        <taxon>Stephanodiscaceae</taxon>
        <taxon>Cyclotella</taxon>
    </lineage>
</organism>
<dbReference type="InterPro" id="IPR001841">
    <property type="entry name" value="Znf_RING"/>
</dbReference>
<dbReference type="PROSITE" id="PS50089">
    <property type="entry name" value="ZF_RING_2"/>
    <property type="match status" value="1"/>
</dbReference>
<evidence type="ECO:0000256" key="6">
    <source>
        <dbReference type="SAM" id="Phobius"/>
    </source>
</evidence>
<dbReference type="Pfam" id="PF13639">
    <property type="entry name" value="zf-RING_2"/>
    <property type="match status" value="1"/>
</dbReference>
<gene>
    <name evidence="8" type="ORF">HJC23_004780</name>
</gene>
<evidence type="ECO:0000256" key="5">
    <source>
        <dbReference type="SAM" id="MobiDB-lite"/>
    </source>
</evidence>
<dbReference type="GO" id="GO:0008270">
    <property type="term" value="F:zinc ion binding"/>
    <property type="evidence" value="ECO:0007669"/>
    <property type="project" value="UniProtKB-KW"/>
</dbReference>
<keyword evidence="9" id="KW-1185">Reference proteome</keyword>
<proteinExistence type="predicted"/>
<dbReference type="InterPro" id="IPR013083">
    <property type="entry name" value="Znf_RING/FYVE/PHD"/>
</dbReference>
<dbReference type="Proteomes" id="UP001516023">
    <property type="component" value="Unassembled WGS sequence"/>
</dbReference>
<keyword evidence="6" id="KW-0472">Membrane</keyword>
<keyword evidence="6" id="KW-1133">Transmembrane helix</keyword>
<evidence type="ECO:0000256" key="1">
    <source>
        <dbReference type="ARBA" id="ARBA00022723"/>
    </source>
</evidence>
<dbReference type="CDD" id="cd16448">
    <property type="entry name" value="RING-H2"/>
    <property type="match status" value="1"/>
</dbReference>
<evidence type="ECO:0000256" key="3">
    <source>
        <dbReference type="ARBA" id="ARBA00022833"/>
    </source>
</evidence>
<keyword evidence="3" id="KW-0862">Zinc</keyword>
<name>A0ABD3Q3K1_9STRA</name>
<feature type="domain" description="RING-type" evidence="7">
    <location>
        <begin position="138"/>
        <end position="185"/>
    </location>
</feature>
<evidence type="ECO:0000256" key="4">
    <source>
        <dbReference type="PROSITE-ProRule" id="PRU00175"/>
    </source>
</evidence>
<feature type="transmembrane region" description="Helical" evidence="6">
    <location>
        <begin position="15"/>
        <end position="37"/>
    </location>
</feature>
<evidence type="ECO:0000256" key="2">
    <source>
        <dbReference type="ARBA" id="ARBA00022771"/>
    </source>
</evidence>
<keyword evidence="2 4" id="KW-0863">Zinc-finger</keyword>
<feature type="region of interest" description="Disordered" evidence="5">
    <location>
        <begin position="195"/>
        <end position="220"/>
    </location>
</feature>
<sequence length="273" mass="31152">MDDDPTWKWSGSKEITLATILLIVIIIVIVMAVWNYVTLRRRREEAAVRREVVLVARRAHAREERKKRHMEIQKALVSCTASDCECNFQSKFNVRRTFSTVTLLTENMSVVSCDAENLDIIESQEAGPTEEDVCLQMCPICLDEYVAGDSISWSKNQICRHVFHKSCIEGWLKQLDREGCCPCCRGPYLTKNERKKDENEQGVNHESLIFPSTSLDSSENDTEPNIIISQCNEVSYGVDKVIQLDEAMASDELTGKERKTESSYFCTVHGLMR</sequence>
<dbReference type="EMBL" id="JABMIG020000097">
    <property type="protein sequence ID" value="KAL3792855.1"/>
    <property type="molecule type" value="Genomic_DNA"/>
</dbReference>
<dbReference type="PANTHER" id="PTHR45798">
    <property type="entry name" value="RING-H2 FINGER PROTEIN ATL61-RELATED-RELATED"/>
    <property type="match status" value="1"/>
</dbReference>
<evidence type="ECO:0000259" key="7">
    <source>
        <dbReference type="PROSITE" id="PS50089"/>
    </source>
</evidence>
<keyword evidence="1" id="KW-0479">Metal-binding</keyword>
<reference evidence="8 9" key="1">
    <citation type="journal article" date="2020" name="G3 (Bethesda)">
        <title>Improved Reference Genome for Cyclotella cryptica CCMP332, a Model for Cell Wall Morphogenesis, Salinity Adaptation, and Lipid Production in Diatoms (Bacillariophyta).</title>
        <authorList>
            <person name="Roberts W.R."/>
            <person name="Downey K.M."/>
            <person name="Ruck E.C."/>
            <person name="Traller J.C."/>
            <person name="Alverson A.J."/>
        </authorList>
    </citation>
    <scope>NUCLEOTIDE SEQUENCE [LARGE SCALE GENOMIC DNA]</scope>
    <source>
        <strain evidence="8 9">CCMP332</strain>
    </source>
</reference>
<dbReference type="SUPFAM" id="SSF57850">
    <property type="entry name" value="RING/U-box"/>
    <property type="match status" value="1"/>
</dbReference>
<keyword evidence="6" id="KW-0812">Transmembrane</keyword>
<dbReference type="InterPro" id="IPR052788">
    <property type="entry name" value="RING-type_E3_ligase_ATL"/>
</dbReference>
<dbReference type="AlphaFoldDB" id="A0ABD3Q3K1"/>
<protein>
    <recommendedName>
        <fullName evidence="7">RING-type domain-containing protein</fullName>
    </recommendedName>
</protein>
<comment type="caution">
    <text evidence="8">The sequence shown here is derived from an EMBL/GenBank/DDBJ whole genome shotgun (WGS) entry which is preliminary data.</text>
</comment>
<dbReference type="PANTHER" id="PTHR45798:SF97">
    <property type="entry name" value="ALCOHOL-SENSITIVE RING FINGER PROTEIN 1"/>
    <property type="match status" value="1"/>
</dbReference>
<evidence type="ECO:0000313" key="9">
    <source>
        <dbReference type="Proteomes" id="UP001516023"/>
    </source>
</evidence>
<dbReference type="Gene3D" id="3.30.40.10">
    <property type="entry name" value="Zinc/RING finger domain, C3HC4 (zinc finger)"/>
    <property type="match status" value="1"/>
</dbReference>